<comment type="subcellular location">
    <subcellularLocation>
        <location evidence="1">Nucleus</location>
        <location evidence="1">Nucleolus</location>
    </subcellularLocation>
</comment>
<sequence length="864" mass="99186">MTRRKKQSTPAKKGKADLFNAHNAVQKFLEGSEANKIENEDPRFQNITSRPVSRKERRKQEREAKKARKRAFHSNKNGAVTELVKANPEDESPTTAEKSKHSPVIDKDDQGKQQKLEAVKSKAIQRERRKKLLEDRRKQDLLEANQIEDRNIKRLEKSLRFRKKKKTKEVIIPGQFKYDGLDYLLDIVDSKKLEALKEEDDELAQEMDLEQVKDRQKKLADHLGDDGDDGSDEDSEEDSGGEDEKDFGDEGEHDMNDMSNYFTKGLDEPDLEEAEEEEEEEEENDDISDEDVSSIVQGQQSGERSEAKNLKQEDEGRGNKAKRKRTRKDDENQIYEDINESKLNAVEDEDEGYDQLVVNKTKPKMDPYGYTPEEREFAKSGSYIPPHKRAMMMGENLDSKRKAELEKLKRQLKGLINRLSSANVLSISRDIENLYQTKSRNDMNESLCNILQEALIINTMSGDRLVMEAVLLISILHYNVGSEVGAHFLQSMAVKFDELHKALQGHDTEDKSCDNALLILIHMYNFKIVHCCLIYDIIRRLINSFTEQDIEMLLLILKSAGMSLRKDDPLALKEIILLIQEQSASSSEEFKQRSRAKYMLETITALRNNDIRKMAANNNLEHLDTLRKTLRNLTKHRVHSSESNLRIPLDDLLAVDQKGRWWIVGSAWTGRGPNRPEEKTAGSDSTIPAVQMDQSTSVKIMELSRQQRMNTDLRRSIFGLVMTAEIACQFAYWDRFKSLDQLSKSQLSNLSSLFAHLVLSRASSLSVLKVVEFADMDKNTASFLKKLLVKVLEQEADQVKMVFKTVSGKDKLSHLRDTISLFLHHFILKQRGARTDEEQQGLRDKINLADRSMKGEKEGQILRQ</sequence>
<dbReference type="Gene3D" id="1.25.40.180">
    <property type="match status" value="1"/>
</dbReference>
<dbReference type="Proteomes" id="UP000230750">
    <property type="component" value="Unassembled WGS sequence"/>
</dbReference>
<keyword evidence="7" id="KW-1185">Reference proteome</keyword>
<dbReference type="Pfam" id="PF02854">
    <property type="entry name" value="MIF4G"/>
    <property type="match status" value="1"/>
</dbReference>
<feature type="region of interest" description="Disordered" evidence="4">
    <location>
        <begin position="1"/>
        <end position="20"/>
    </location>
</feature>
<evidence type="ECO:0000313" key="6">
    <source>
        <dbReference type="EMBL" id="PIK62420.1"/>
    </source>
</evidence>
<evidence type="ECO:0000256" key="3">
    <source>
        <dbReference type="ARBA" id="ARBA00023242"/>
    </source>
</evidence>
<feature type="region of interest" description="Disordered" evidence="4">
    <location>
        <begin position="30"/>
        <end position="123"/>
    </location>
</feature>
<keyword evidence="3" id="KW-0539">Nucleus</keyword>
<dbReference type="GO" id="GO:0003723">
    <property type="term" value="F:RNA binding"/>
    <property type="evidence" value="ECO:0007669"/>
    <property type="project" value="InterPro"/>
</dbReference>
<dbReference type="GO" id="GO:0005730">
    <property type="term" value="C:nucleolus"/>
    <property type="evidence" value="ECO:0007669"/>
    <property type="project" value="UniProtKB-SubCell"/>
</dbReference>
<accession>A0A2G8LQG8</accession>
<feature type="domain" description="MIF4G" evidence="5">
    <location>
        <begin position="409"/>
        <end position="610"/>
    </location>
</feature>
<reference evidence="6 7" key="1">
    <citation type="journal article" date="2017" name="PLoS Biol.">
        <title>The sea cucumber genome provides insights into morphological evolution and visceral regeneration.</title>
        <authorList>
            <person name="Zhang X."/>
            <person name="Sun L."/>
            <person name="Yuan J."/>
            <person name="Sun Y."/>
            <person name="Gao Y."/>
            <person name="Zhang L."/>
            <person name="Li S."/>
            <person name="Dai H."/>
            <person name="Hamel J.F."/>
            <person name="Liu C."/>
            <person name="Yu Y."/>
            <person name="Liu S."/>
            <person name="Lin W."/>
            <person name="Guo K."/>
            <person name="Jin S."/>
            <person name="Xu P."/>
            <person name="Storey K.B."/>
            <person name="Huan P."/>
            <person name="Zhang T."/>
            <person name="Zhou Y."/>
            <person name="Zhang J."/>
            <person name="Lin C."/>
            <person name="Li X."/>
            <person name="Xing L."/>
            <person name="Huo D."/>
            <person name="Sun M."/>
            <person name="Wang L."/>
            <person name="Mercier A."/>
            <person name="Li F."/>
            <person name="Yang H."/>
            <person name="Xiang J."/>
        </authorList>
    </citation>
    <scope>NUCLEOTIDE SEQUENCE [LARGE SCALE GENOMIC DNA]</scope>
    <source>
        <strain evidence="6">Shaxun</strain>
        <tissue evidence="6">Muscle</tissue>
    </source>
</reference>
<dbReference type="GO" id="GO:0042274">
    <property type="term" value="P:ribosomal small subunit biogenesis"/>
    <property type="evidence" value="ECO:0007669"/>
    <property type="project" value="TreeGrafter"/>
</dbReference>
<feature type="compositionally biased region" description="Acidic residues" evidence="4">
    <location>
        <begin position="200"/>
        <end position="209"/>
    </location>
</feature>
<dbReference type="SUPFAM" id="SSF48371">
    <property type="entry name" value="ARM repeat"/>
    <property type="match status" value="1"/>
</dbReference>
<dbReference type="InterPro" id="IPR050781">
    <property type="entry name" value="CWC22_splicing_factor"/>
</dbReference>
<feature type="region of interest" description="Disordered" evidence="4">
    <location>
        <begin position="200"/>
        <end position="348"/>
    </location>
</feature>
<feature type="compositionally biased region" description="Acidic residues" evidence="4">
    <location>
        <begin position="226"/>
        <end position="247"/>
    </location>
</feature>
<feature type="compositionally biased region" description="Basic and acidic residues" evidence="4">
    <location>
        <begin position="210"/>
        <end position="225"/>
    </location>
</feature>
<dbReference type="InterPro" id="IPR016024">
    <property type="entry name" value="ARM-type_fold"/>
</dbReference>
<evidence type="ECO:0000256" key="4">
    <source>
        <dbReference type="SAM" id="MobiDB-lite"/>
    </source>
</evidence>
<protein>
    <submittedName>
        <fullName evidence="6">Putative nucleolar MIF4G domain-containing protein 1 isoform X3</fullName>
    </submittedName>
</protein>
<dbReference type="PANTHER" id="PTHR18034:SF4">
    <property type="entry name" value="NUCLEOLAR MIF4G DOMAIN-CONTAINING PROTEIN 1"/>
    <property type="match status" value="1"/>
</dbReference>
<evidence type="ECO:0000256" key="1">
    <source>
        <dbReference type="ARBA" id="ARBA00004604"/>
    </source>
</evidence>
<comment type="caution">
    <text evidence="6">The sequence shown here is derived from an EMBL/GenBank/DDBJ whole genome shotgun (WGS) entry which is preliminary data.</text>
</comment>
<dbReference type="AlphaFoldDB" id="A0A2G8LQG8"/>
<dbReference type="EMBL" id="MRZV01000012">
    <property type="protein sequence ID" value="PIK62420.1"/>
    <property type="molecule type" value="Genomic_DNA"/>
</dbReference>
<dbReference type="STRING" id="307972.A0A2G8LQG8"/>
<gene>
    <name evidence="6" type="ORF">BSL78_00620</name>
</gene>
<evidence type="ECO:0000313" key="7">
    <source>
        <dbReference type="Proteomes" id="UP000230750"/>
    </source>
</evidence>
<evidence type="ECO:0000256" key="2">
    <source>
        <dbReference type="ARBA" id="ARBA00006856"/>
    </source>
</evidence>
<dbReference type="InterPro" id="IPR003890">
    <property type="entry name" value="MIF4G-like_typ-3"/>
</dbReference>
<feature type="compositionally biased region" description="Basic and acidic residues" evidence="4">
    <location>
        <begin position="97"/>
        <end position="123"/>
    </location>
</feature>
<proteinExistence type="inferred from homology"/>
<dbReference type="PANTHER" id="PTHR18034">
    <property type="entry name" value="CELL CYCLE CONTROL PROTEIN CWF22-RELATED"/>
    <property type="match status" value="1"/>
</dbReference>
<feature type="compositionally biased region" description="Basic and acidic residues" evidence="4">
    <location>
        <begin position="303"/>
        <end position="318"/>
    </location>
</feature>
<feature type="compositionally biased region" description="Acidic residues" evidence="4">
    <location>
        <begin position="268"/>
        <end position="292"/>
    </location>
</feature>
<dbReference type="FunFam" id="1.25.40.180:FF:000032">
    <property type="entry name" value="Nucleolar MIF4G domain-containing protein 1"/>
    <property type="match status" value="1"/>
</dbReference>
<comment type="similarity">
    <text evidence="2">Belongs to the CWC22 family.</text>
</comment>
<dbReference type="SMART" id="SM00543">
    <property type="entry name" value="MIF4G"/>
    <property type="match status" value="1"/>
</dbReference>
<dbReference type="OrthoDB" id="10260961at2759"/>
<evidence type="ECO:0000259" key="5">
    <source>
        <dbReference type="SMART" id="SM00543"/>
    </source>
</evidence>
<feature type="compositionally biased region" description="Basic and acidic residues" evidence="4">
    <location>
        <begin position="33"/>
        <end position="43"/>
    </location>
</feature>
<name>A0A2G8LQG8_STIJA</name>
<organism evidence="6 7">
    <name type="scientific">Stichopus japonicus</name>
    <name type="common">Sea cucumber</name>
    <dbReference type="NCBI Taxonomy" id="307972"/>
    <lineage>
        <taxon>Eukaryota</taxon>
        <taxon>Metazoa</taxon>
        <taxon>Echinodermata</taxon>
        <taxon>Eleutherozoa</taxon>
        <taxon>Echinozoa</taxon>
        <taxon>Holothuroidea</taxon>
        <taxon>Aspidochirotacea</taxon>
        <taxon>Aspidochirotida</taxon>
        <taxon>Stichopodidae</taxon>
        <taxon>Apostichopus</taxon>
    </lineage>
</organism>